<sequence>MLRRVAMTWGITLPPQLRSIDPRCPLRLDLCEDVKTGESKGVHLSEYAQAQGLPGKLIPAREVSDYAAAGDWKTVENQCVHDVLLTAILACRRLSTLGEIGQTGKACTRALIDRYCERGPSDSTRMWARWRKENLGYRRP</sequence>
<evidence type="ECO:0000313" key="1">
    <source>
        <dbReference type="EMBL" id="QNE07232.1"/>
    </source>
</evidence>
<dbReference type="RefSeq" id="WP_185885953.1">
    <property type="nucleotide sequence ID" value="NZ_CP060053.1"/>
</dbReference>
<protein>
    <submittedName>
        <fullName evidence="1">Uncharacterized protein</fullName>
    </submittedName>
</protein>
<keyword evidence="1" id="KW-0614">Plasmid</keyword>
<dbReference type="AlphaFoldDB" id="A0A7G6VZR7"/>
<name>A0A7G6VZR7_9SPHN</name>
<gene>
    <name evidence="1" type="ORF">H4O24_15035</name>
</gene>
<reference evidence="1 2" key="1">
    <citation type="submission" date="2020-08" db="EMBL/GenBank/DDBJ databases">
        <authorList>
            <person name="Liu G."/>
            <person name="Sun C."/>
        </authorList>
    </citation>
    <scope>NUCLEOTIDE SEQUENCE [LARGE SCALE GENOMIC DNA]</scope>
    <source>
        <strain evidence="1 2">OT19</strain>
        <plasmid evidence="1 2">plas1</plasmid>
    </source>
</reference>
<geneLocation type="plasmid" evidence="1 2">
    <name>plas1</name>
</geneLocation>
<proteinExistence type="predicted"/>
<dbReference type="Proteomes" id="UP000515297">
    <property type="component" value="Plasmid plas1"/>
</dbReference>
<accession>A0A7G6VZR7</accession>
<dbReference type="EMBL" id="CP060053">
    <property type="protein sequence ID" value="QNE07232.1"/>
    <property type="molecule type" value="Genomic_DNA"/>
</dbReference>
<evidence type="ECO:0000313" key="2">
    <source>
        <dbReference type="Proteomes" id="UP000515297"/>
    </source>
</evidence>
<organism evidence="1 2">
    <name type="scientific">Croceicoccus marinus</name>
    <dbReference type="NCBI Taxonomy" id="450378"/>
    <lineage>
        <taxon>Bacteria</taxon>
        <taxon>Pseudomonadati</taxon>
        <taxon>Pseudomonadota</taxon>
        <taxon>Alphaproteobacteria</taxon>
        <taxon>Sphingomonadales</taxon>
        <taxon>Erythrobacteraceae</taxon>
        <taxon>Croceicoccus</taxon>
    </lineage>
</organism>